<proteinExistence type="predicted"/>
<protein>
    <submittedName>
        <fullName evidence="1">Uncharacterized protein</fullName>
    </submittedName>
</protein>
<dbReference type="EMBL" id="RHHS01000042">
    <property type="protein sequence ID" value="RNB54212.1"/>
    <property type="molecule type" value="Genomic_DNA"/>
</dbReference>
<reference evidence="1 2" key="1">
    <citation type="submission" date="2018-10" db="EMBL/GenBank/DDBJ databases">
        <title>Phylogenomics of Brevibacillus.</title>
        <authorList>
            <person name="Dunlap C."/>
        </authorList>
    </citation>
    <scope>NUCLEOTIDE SEQUENCE [LARGE SCALE GENOMIC DNA]</scope>
    <source>
        <strain evidence="1 2">DSM 100115</strain>
    </source>
</reference>
<gene>
    <name evidence="1" type="ORF">EDM57_17860</name>
</gene>
<name>A0A3M8ASN1_9BACL</name>
<accession>A0A3M8ASN1</accession>
<organism evidence="1 2">
    <name type="scientific">Brevibacillus gelatini</name>
    <dbReference type="NCBI Taxonomy" id="1655277"/>
    <lineage>
        <taxon>Bacteria</taxon>
        <taxon>Bacillati</taxon>
        <taxon>Bacillota</taxon>
        <taxon>Bacilli</taxon>
        <taxon>Bacillales</taxon>
        <taxon>Paenibacillaceae</taxon>
        <taxon>Brevibacillus</taxon>
    </lineage>
</organism>
<sequence length="60" mass="7339">MNKLLDWLMYYDVMYRNGKQYNIEVLYDAKTNQKLKGFRRPHGNLLVLIWLLMLIPFNCE</sequence>
<evidence type="ECO:0000313" key="1">
    <source>
        <dbReference type="EMBL" id="RNB54212.1"/>
    </source>
</evidence>
<evidence type="ECO:0000313" key="2">
    <source>
        <dbReference type="Proteomes" id="UP000268829"/>
    </source>
</evidence>
<keyword evidence="2" id="KW-1185">Reference proteome</keyword>
<dbReference type="Proteomes" id="UP000268829">
    <property type="component" value="Unassembled WGS sequence"/>
</dbReference>
<comment type="caution">
    <text evidence="1">The sequence shown here is derived from an EMBL/GenBank/DDBJ whole genome shotgun (WGS) entry which is preliminary data.</text>
</comment>
<dbReference type="AlphaFoldDB" id="A0A3M8ASN1"/>